<feature type="compositionally biased region" description="Basic residues" evidence="1">
    <location>
        <begin position="1"/>
        <end position="12"/>
    </location>
</feature>
<dbReference type="GeneID" id="17353850"/>
<dbReference type="InParanoid" id="E1ZIJ0"/>
<dbReference type="Proteomes" id="UP000008141">
    <property type="component" value="Unassembled WGS sequence"/>
</dbReference>
<gene>
    <name evidence="2" type="ORF">CHLNCDRAFT_135590</name>
</gene>
<evidence type="ECO:0000256" key="1">
    <source>
        <dbReference type="SAM" id="MobiDB-lite"/>
    </source>
</evidence>
<feature type="region of interest" description="Disordered" evidence="1">
    <location>
        <begin position="139"/>
        <end position="175"/>
    </location>
</feature>
<evidence type="ECO:0000313" key="2">
    <source>
        <dbReference type="EMBL" id="EFN54167.1"/>
    </source>
</evidence>
<dbReference type="AlphaFoldDB" id="E1ZIJ0"/>
<protein>
    <submittedName>
        <fullName evidence="2">Uncharacterized protein</fullName>
    </submittedName>
</protein>
<sequence>MLKATKHLLRRSKAAEGESKGSQEMPGEGRPGLEPHRVQAAPEARGGGQPLPDSSSGPPALGRTSVASYLKREEVCAQAAPQLQHSVRQASPHCIVCQRLARVSADPRVQASAKATLRREAAELESVLALRCEEQGEEEALQGVGIEPTPPPQQFGATVRQGRDGDRQLETRHTA</sequence>
<dbReference type="RefSeq" id="XP_005846269.1">
    <property type="nucleotide sequence ID" value="XM_005846207.1"/>
</dbReference>
<dbReference type="KEGG" id="cvr:CHLNCDRAFT_135590"/>
<dbReference type="EMBL" id="GL433848">
    <property type="protein sequence ID" value="EFN54167.1"/>
    <property type="molecule type" value="Genomic_DNA"/>
</dbReference>
<organism evidence="3">
    <name type="scientific">Chlorella variabilis</name>
    <name type="common">Green alga</name>
    <dbReference type="NCBI Taxonomy" id="554065"/>
    <lineage>
        <taxon>Eukaryota</taxon>
        <taxon>Viridiplantae</taxon>
        <taxon>Chlorophyta</taxon>
        <taxon>core chlorophytes</taxon>
        <taxon>Trebouxiophyceae</taxon>
        <taxon>Chlorellales</taxon>
        <taxon>Chlorellaceae</taxon>
        <taxon>Chlorella clade</taxon>
        <taxon>Chlorella</taxon>
    </lineage>
</organism>
<proteinExistence type="predicted"/>
<reference evidence="2 3" key="1">
    <citation type="journal article" date="2010" name="Plant Cell">
        <title>The Chlorella variabilis NC64A genome reveals adaptation to photosymbiosis, coevolution with viruses, and cryptic sex.</title>
        <authorList>
            <person name="Blanc G."/>
            <person name="Duncan G."/>
            <person name="Agarkova I."/>
            <person name="Borodovsky M."/>
            <person name="Gurnon J."/>
            <person name="Kuo A."/>
            <person name="Lindquist E."/>
            <person name="Lucas S."/>
            <person name="Pangilinan J."/>
            <person name="Polle J."/>
            <person name="Salamov A."/>
            <person name="Terry A."/>
            <person name="Yamada T."/>
            <person name="Dunigan D.D."/>
            <person name="Grigoriev I.V."/>
            <person name="Claverie J.M."/>
            <person name="Van Etten J.L."/>
        </authorList>
    </citation>
    <scope>NUCLEOTIDE SEQUENCE [LARGE SCALE GENOMIC DNA]</scope>
    <source>
        <strain evidence="2 3">NC64A</strain>
    </source>
</reference>
<feature type="region of interest" description="Disordered" evidence="1">
    <location>
        <begin position="1"/>
        <end position="66"/>
    </location>
</feature>
<name>E1ZIJ0_CHLVA</name>
<feature type="compositionally biased region" description="Basic and acidic residues" evidence="1">
    <location>
        <begin position="161"/>
        <end position="175"/>
    </location>
</feature>
<keyword evidence="3" id="KW-1185">Reference proteome</keyword>
<accession>E1ZIJ0</accession>
<evidence type="ECO:0000313" key="3">
    <source>
        <dbReference type="Proteomes" id="UP000008141"/>
    </source>
</evidence>
<dbReference type="OrthoDB" id="512759at2759"/>